<name>A0ACB8VRU0_9TELE</name>
<keyword evidence="2" id="KW-1185">Reference proteome</keyword>
<reference evidence="1" key="1">
    <citation type="submission" date="2022-04" db="EMBL/GenBank/DDBJ databases">
        <title>Jade perch genome.</title>
        <authorList>
            <person name="Chao B."/>
        </authorList>
    </citation>
    <scope>NUCLEOTIDE SEQUENCE</scope>
    <source>
        <strain evidence="1">CB-2022</strain>
    </source>
</reference>
<proteinExistence type="predicted"/>
<evidence type="ECO:0000313" key="1">
    <source>
        <dbReference type="EMBL" id="KAI3358231.1"/>
    </source>
</evidence>
<sequence length="371" mass="40885">MRLNICSCLLAFVLGCKLTAAIIHQIVEEKTSVTLPCPHAVDRKVTWSREKDGRKVDILSTDGDRDIRHDTDRRYNIQADKSFYIIRVNVSDSGRYFCNEAAVELTVIPSGTIRRDAPERTSVTLKCSHDDGGSLVPAWSRNNGEIQQPGRFYVSPADKTLTIRDVQPDDSGLYYCDGKPAVYLNVIERQVTERVNTTAAAQLKLTDRQEAQTETEQAVRLQSDVGRTLNLGLVVGIVVPVILLLVLIIVYFILRQRLKKQGSGEKYPVYDEIQDICMTPPTNGVEGFAGDSYCMADLPAPLRLFTLGSSCWRWSQAGSANLRGETGDPRGETGDPLLNFGGGEGEAALELSATNGDDGTNLPSLCYHRET</sequence>
<protein>
    <submittedName>
        <fullName evidence="1">Uncharacterized protein</fullName>
    </submittedName>
</protein>
<gene>
    <name evidence="1" type="ORF">L3Q82_003226</name>
</gene>
<evidence type="ECO:0000313" key="2">
    <source>
        <dbReference type="Proteomes" id="UP000831701"/>
    </source>
</evidence>
<accession>A0ACB8VRU0</accession>
<dbReference type="Proteomes" id="UP000831701">
    <property type="component" value="Chromosome 18"/>
</dbReference>
<comment type="caution">
    <text evidence="1">The sequence shown here is derived from an EMBL/GenBank/DDBJ whole genome shotgun (WGS) entry which is preliminary data.</text>
</comment>
<dbReference type="EMBL" id="CM041548">
    <property type="protein sequence ID" value="KAI3358231.1"/>
    <property type="molecule type" value="Genomic_DNA"/>
</dbReference>
<organism evidence="1 2">
    <name type="scientific">Scortum barcoo</name>
    <name type="common">barcoo grunter</name>
    <dbReference type="NCBI Taxonomy" id="214431"/>
    <lineage>
        <taxon>Eukaryota</taxon>
        <taxon>Metazoa</taxon>
        <taxon>Chordata</taxon>
        <taxon>Craniata</taxon>
        <taxon>Vertebrata</taxon>
        <taxon>Euteleostomi</taxon>
        <taxon>Actinopterygii</taxon>
        <taxon>Neopterygii</taxon>
        <taxon>Teleostei</taxon>
        <taxon>Neoteleostei</taxon>
        <taxon>Acanthomorphata</taxon>
        <taxon>Eupercaria</taxon>
        <taxon>Centrarchiformes</taxon>
        <taxon>Terapontoidei</taxon>
        <taxon>Terapontidae</taxon>
        <taxon>Scortum</taxon>
    </lineage>
</organism>